<evidence type="ECO:0000256" key="6">
    <source>
        <dbReference type="ARBA" id="ARBA00023125"/>
    </source>
</evidence>
<dbReference type="PRINTS" id="PR00507">
    <property type="entry name" value="N12N6MTFRASE"/>
</dbReference>
<dbReference type="Proteomes" id="UP000034302">
    <property type="component" value="Unassembled WGS sequence"/>
</dbReference>
<comment type="catalytic activity">
    <reaction evidence="7">
        <text>a 2'-deoxyadenosine in DNA + S-adenosyl-L-methionine = an N(6)-methyl-2'-deoxyadenosine in DNA + S-adenosyl-L-homocysteine + H(+)</text>
        <dbReference type="Rhea" id="RHEA:15197"/>
        <dbReference type="Rhea" id="RHEA-COMP:12418"/>
        <dbReference type="Rhea" id="RHEA-COMP:12419"/>
        <dbReference type="ChEBI" id="CHEBI:15378"/>
        <dbReference type="ChEBI" id="CHEBI:57856"/>
        <dbReference type="ChEBI" id="CHEBI:59789"/>
        <dbReference type="ChEBI" id="CHEBI:90615"/>
        <dbReference type="ChEBI" id="CHEBI:90616"/>
        <dbReference type="EC" id="2.1.1.72"/>
    </reaction>
</comment>
<evidence type="ECO:0000256" key="2">
    <source>
        <dbReference type="ARBA" id="ARBA00022603"/>
    </source>
</evidence>
<dbReference type="Pfam" id="PF07669">
    <property type="entry name" value="Eco57I"/>
    <property type="match status" value="1"/>
</dbReference>
<evidence type="ECO:0000256" key="4">
    <source>
        <dbReference type="ARBA" id="ARBA00022691"/>
    </source>
</evidence>
<protein>
    <recommendedName>
        <fullName evidence="1">site-specific DNA-methyltransferase (adenine-specific)</fullName>
        <ecNumber evidence="1">2.1.1.72</ecNumber>
    </recommendedName>
</protein>
<dbReference type="Gene3D" id="3.90.1570.30">
    <property type="match status" value="1"/>
</dbReference>
<feature type="domain" description="TaqI-like C-terminal specificity" evidence="9">
    <location>
        <begin position="800"/>
        <end position="932"/>
    </location>
</feature>
<dbReference type="EMBL" id="LBOV01000011">
    <property type="protein sequence ID" value="KKP43759.1"/>
    <property type="molecule type" value="Genomic_DNA"/>
</dbReference>
<dbReference type="GO" id="GO:0016787">
    <property type="term" value="F:hydrolase activity"/>
    <property type="evidence" value="ECO:0007669"/>
    <property type="project" value="UniProtKB-KW"/>
</dbReference>
<dbReference type="InterPro" id="IPR029063">
    <property type="entry name" value="SAM-dependent_MTases_sf"/>
</dbReference>
<dbReference type="PROSITE" id="PS00092">
    <property type="entry name" value="N6_MTASE"/>
    <property type="match status" value="1"/>
</dbReference>
<evidence type="ECO:0000313" key="11">
    <source>
        <dbReference type="Proteomes" id="UP000034302"/>
    </source>
</evidence>
<evidence type="ECO:0000256" key="5">
    <source>
        <dbReference type="ARBA" id="ARBA00022747"/>
    </source>
</evidence>
<keyword evidence="6" id="KW-0238">DNA-binding</keyword>
<keyword evidence="4" id="KW-0949">S-adenosyl-L-methionine</keyword>
<name>A0A0F9ZI04_9BACT</name>
<reference evidence="10 11" key="1">
    <citation type="journal article" date="2015" name="Nature">
        <title>rRNA introns, odd ribosomes, and small enigmatic genomes across a large radiation of phyla.</title>
        <authorList>
            <person name="Brown C.T."/>
            <person name="Hug L.A."/>
            <person name="Thomas B.C."/>
            <person name="Sharon I."/>
            <person name="Castelle C.J."/>
            <person name="Singh A."/>
            <person name="Wilkins M.J."/>
            <person name="Williams K.H."/>
            <person name="Banfield J.F."/>
        </authorList>
    </citation>
    <scope>NUCLEOTIDE SEQUENCE [LARGE SCALE GENOMIC DNA]</scope>
</reference>
<keyword evidence="3" id="KW-0808">Transferase</keyword>
<evidence type="ECO:0000256" key="1">
    <source>
        <dbReference type="ARBA" id="ARBA00011900"/>
    </source>
</evidence>
<feature type="domain" description="Type II methyltransferase M.TaqI-like" evidence="8">
    <location>
        <begin position="454"/>
        <end position="648"/>
    </location>
</feature>
<dbReference type="Pfam" id="PF12950">
    <property type="entry name" value="TaqI_C"/>
    <property type="match status" value="1"/>
</dbReference>
<dbReference type="EC" id="2.1.1.72" evidence="1"/>
<dbReference type="GO" id="GO:0032259">
    <property type="term" value="P:methylation"/>
    <property type="evidence" value="ECO:0007669"/>
    <property type="project" value="UniProtKB-KW"/>
</dbReference>
<keyword evidence="2" id="KW-0489">Methyltransferase</keyword>
<evidence type="ECO:0000313" key="10">
    <source>
        <dbReference type="EMBL" id="KKP43759.1"/>
    </source>
</evidence>
<evidence type="ECO:0000259" key="8">
    <source>
        <dbReference type="Pfam" id="PF07669"/>
    </source>
</evidence>
<dbReference type="InterPro" id="IPR050953">
    <property type="entry name" value="N4_N6_ade-DNA_methylase"/>
</dbReference>
<dbReference type="GO" id="GO:0009007">
    <property type="term" value="F:site-specific DNA-methyltransferase (adenine-specific) activity"/>
    <property type="evidence" value="ECO:0007669"/>
    <property type="project" value="UniProtKB-EC"/>
</dbReference>
<dbReference type="PANTHER" id="PTHR33841">
    <property type="entry name" value="DNA METHYLTRANSFERASE YEEA-RELATED"/>
    <property type="match status" value="1"/>
</dbReference>
<evidence type="ECO:0000259" key="9">
    <source>
        <dbReference type="Pfam" id="PF12950"/>
    </source>
</evidence>
<proteinExistence type="predicted"/>
<accession>A0A0F9ZI04</accession>
<dbReference type="GO" id="GO:0009307">
    <property type="term" value="P:DNA restriction-modification system"/>
    <property type="evidence" value="ECO:0007669"/>
    <property type="project" value="UniProtKB-KW"/>
</dbReference>
<dbReference type="AlphaFoldDB" id="A0A0F9ZI04"/>
<dbReference type="SUPFAM" id="SSF53335">
    <property type="entry name" value="S-adenosyl-L-methionine-dependent methyltransferases"/>
    <property type="match status" value="1"/>
</dbReference>
<dbReference type="InterPro" id="IPR002052">
    <property type="entry name" value="DNA_methylase_N6_adenine_CS"/>
</dbReference>
<sequence length="994" mass="115443">MDIVTKETFKIKLQKLVDHFSDNEQYYKSSKYKEDELRQEFINPLFKALGWDMDNEQGFAPQYREVIHEDRIEIEGKPKAPDYAFKVGSDRKFFVEAKASSVRVFSEIDPAFQLRRYAWSGQLPVSILTDFEEFSVYDTTLEPKHTDKSSVARIKYIDYKDYIKEADYLWDTFSKEAVWKGSFDKFAKREKKGSQLVDKSFLKEIELWRDLVAKDIASNNKLNIYELNFVVQKFIDRIIFLRIAEDRGVESYETLRSAVKSPDTYSQLLKIFSRADEKYNSSLFDLKKDELSTKIKISDKTLDRILNNLYYPKSPYEFSVIGVDILGSVYEQFLGKVIRLTKGGNAVIEEKPEVKKAGGVYYTPQYIVDYIVKNTVGELVEGKTPKDVTKLKIVDPACGSGSFLIGAYNYLLNWHHKYYVENDVEKNLKAKKLFKDGEGNYFLSTQEKKDILLNNIHGVDIDPQAVEVTKLSLALKMLEGENSETINAQYKLFADRILPDLSSNIKCGNSLIGNDYYSDKQISLLGDEELRKVNGFDWDKEFPLVFRYGGFDVVIGNPPYIRIQELQESSPETINYIKARYSCSKSGNIDLYLTFLEKGYNLLSKKGLLGFINPHKFFTAEMGQDLRSFLTTNKAINTIINFGTNQVFENATTYTAVIILQKEKNEVFKYYEYGNGEDYFNLEKIDFLKINISDLSFGMWQFHNRNEKQFIELLSRNSVKLGEICTNIFKGSSTGNDKIYVFERVSSIDDKHLMVRNLQGESVKMETSLLKPLLKAEDVRRFSLRKKSLLVLYPYSLNGNILDKKTIMANYPMVWKYLEENKKNLQKRKIKMKDDDYYKYSAARSLGKYEEVKILIPDILVSSRFAFDSKGEYYHGPSIHSLLLRKDSGISYRALLGILNSSVFWRYIQITGTALRGDAYRLTPMYIENFPIKIEGNEDILLKIEEVVVELEKLYEDESFNKKRIEILEEKLNSFVNSMYGLNDEMSYWLKQEK</sequence>
<dbReference type="GO" id="GO:0003677">
    <property type="term" value="F:DNA binding"/>
    <property type="evidence" value="ECO:0007669"/>
    <property type="project" value="UniProtKB-KW"/>
</dbReference>
<dbReference type="InterPro" id="IPR025931">
    <property type="entry name" value="TaqI_C"/>
</dbReference>
<keyword evidence="10" id="KW-0378">Hydrolase</keyword>
<comment type="caution">
    <text evidence="10">The sequence shown here is derived from an EMBL/GenBank/DDBJ whole genome shotgun (WGS) entry which is preliminary data.</text>
</comment>
<dbReference type="InterPro" id="IPR011639">
    <property type="entry name" value="MethylTrfase_TaqI-like_dom"/>
</dbReference>
<gene>
    <name evidence="10" type="ORF">UR34_C0011G0013</name>
</gene>
<keyword evidence="5" id="KW-0680">Restriction system</keyword>
<evidence type="ECO:0000256" key="7">
    <source>
        <dbReference type="ARBA" id="ARBA00047942"/>
    </source>
</evidence>
<dbReference type="PATRIC" id="fig|1619089.3.peg.458"/>
<organism evidence="10 11">
    <name type="scientific">candidate division WS6 bacterium GW2011_GWC1_33_20</name>
    <dbReference type="NCBI Taxonomy" id="1619089"/>
    <lineage>
        <taxon>Bacteria</taxon>
        <taxon>Candidatus Dojkabacteria</taxon>
    </lineage>
</organism>
<dbReference type="Gene3D" id="3.40.50.150">
    <property type="entry name" value="Vaccinia Virus protein VP39"/>
    <property type="match status" value="1"/>
</dbReference>
<evidence type="ECO:0000256" key="3">
    <source>
        <dbReference type="ARBA" id="ARBA00022679"/>
    </source>
</evidence>
<dbReference type="PANTHER" id="PTHR33841:SF1">
    <property type="entry name" value="DNA METHYLTRANSFERASE A"/>
    <property type="match status" value="1"/>
</dbReference>